<evidence type="ECO:0000313" key="3">
    <source>
        <dbReference type="Proteomes" id="UP000812844"/>
    </source>
</evidence>
<name>A0ABS6W637_9BIFI</name>
<feature type="region of interest" description="Disordered" evidence="1">
    <location>
        <begin position="144"/>
        <end position="165"/>
    </location>
</feature>
<sequence length="165" mass="17931">MMRVNRIPSPFFVKQPLALGSKTGNASCEFYSGIGYNLLSTDGSEMQINLLLPDIDAGRWVFSCDVASQSGVWFEFRMVADDFSKEYAKLDSVGDNEYHAATLHFEYDAARRAMLQVRTSSFVNIRNGMQLELAETFDSAVGGGIPASSRTTPCPGDLPAGGGAR</sequence>
<dbReference type="RefSeq" id="WP_219079629.1">
    <property type="nucleotide sequence ID" value="NZ_JAHBBD010000001.1"/>
</dbReference>
<dbReference type="EMBL" id="JAHBBD010000001">
    <property type="protein sequence ID" value="MBW3081954.1"/>
    <property type="molecule type" value="Genomic_DNA"/>
</dbReference>
<keyword evidence="3" id="KW-1185">Reference proteome</keyword>
<evidence type="ECO:0000313" key="2">
    <source>
        <dbReference type="EMBL" id="MBW3081954.1"/>
    </source>
</evidence>
<accession>A0ABS6W637</accession>
<evidence type="ECO:0000256" key="1">
    <source>
        <dbReference type="SAM" id="MobiDB-lite"/>
    </source>
</evidence>
<comment type="caution">
    <text evidence="2">The sequence shown here is derived from an EMBL/GenBank/DDBJ whole genome shotgun (WGS) entry which is preliminary data.</text>
</comment>
<gene>
    <name evidence="2" type="ORF">KIH73_00910</name>
</gene>
<proteinExistence type="predicted"/>
<reference evidence="2 3" key="1">
    <citation type="submission" date="2021-05" db="EMBL/GenBank/DDBJ databases">
        <title>Phylogenetic classification of ten novel species belonging to the genus Bifidobacterium comprising B. colchicus sp. nov., B. abeli sp. nov., B. bicoloris sp. nov., B. guerezis sp. nov., B. rosaliae sp. nov., B. santillanensis sp. nov., B. argentati sp. nov., B. amazzoni sp. nov., B. pluviali sp. nov., and B. pinnaculum sp. nov.</title>
        <authorList>
            <person name="Lugli G.A."/>
            <person name="Ruiz Garcia L."/>
            <person name="Margolles A."/>
            <person name="Ventura M."/>
        </authorList>
    </citation>
    <scope>NUCLEOTIDE SEQUENCE [LARGE SCALE GENOMIC DNA]</scope>
    <source>
        <strain evidence="2 3">6T3</strain>
    </source>
</reference>
<organism evidence="2 3">
    <name type="scientific">Bifidobacterium phasiani</name>
    <dbReference type="NCBI Taxonomy" id="2834431"/>
    <lineage>
        <taxon>Bacteria</taxon>
        <taxon>Bacillati</taxon>
        <taxon>Actinomycetota</taxon>
        <taxon>Actinomycetes</taxon>
        <taxon>Bifidobacteriales</taxon>
        <taxon>Bifidobacteriaceae</taxon>
        <taxon>Bifidobacterium</taxon>
    </lineage>
</organism>
<protein>
    <submittedName>
        <fullName evidence="2">Uncharacterized protein</fullName>
    </submittedName>
</protein>
<dbReference type="Proteomes" id="UP000812844">
    <property type="component" value="Unassembled WGS sequence"/>
</dbReference>